<dbReference type="EMBL" id="CP031222">
    <property type="protein sequence ID" value="AXI03981.1"/>
    <property type="molecule type" value="Genomic_DNA"/>
</dbReference>
<keyword evidence="4" id="KW-1185">Reference proteome</keyword>
<gene>
    <name evidence="3" type="ORF">HYN46_14710</name>
</gene>
<dbReference type="Pfam" id="PF03551">
    <property type="entry name" value="PadR"/>
    <property type="match status" value="1"/>
</dbReference>
<dbReference type="InterPro" id="IPR036388">
    <property type="entry name" value="WH-like_DNA-bd_sf"/>
</dbReference>
<protein>
    <submittedName>
        <fullName evidence="3">PadR family transcriptional regulator</fullName>
    </submittedName>
</protein>
<dbReference type="PANTHER" id="PTHR43252:SF4">
    <property type="entry name" value="TRANSCRIPTIONAL REGULATORY PROTEIN"/>
    <property type="match status" value="1"/>
</dbReference>
<dbReference type="Pfam" id="PF10400">
    <property type="entry name" value="Vir_act_alpha_C"/>
    <property type="match status" value="1"/>
</dbReference>
<evidence type="ECO:0000313" key="4">
    <source>
        <dbReference type="Proteomes" id="UP000253940"/>
    </source>
</evidence>
<feature type="domain" description="Transcription regulator PadR C-terminal" evidence="2">
    <location>
        <begin position="94"/>
        <end position="171"/>
    </location>
</feature>
<dbReference type="Gene3D" id="6.10.140.190">
    <property type="match status" value="1"/>
</dbReference>
<dbReference type="SUPFAM" id="SSF46785">
    <property type="entry name" value="Winged helix' DNA-binding domain"/>
    <property type="match status" value="1"/>
</dbReference>
<dbReference type="InterPro" id="IPR018309">
    <property type="entry name" value="Tscrpt_reg_PadR_C"/>
</dbReference>
<evidence type="ECO:0000313" key="3">
    <source>
        <dbReference type="EMBL" id="AXI03981.1"/>
    </source>
</evidence>
<feature type="domain" description="Transcription regulator PadR N-terminal" evidence="1">
    <location>
        <begin position="7"/>
        <end position="80"/>
    </location>
</feature>
<name>A0A345P9M2_9GAMM</name>
<dbReference type="OrthoDB" id="3186544at2"/>
<sequence length="202" mass="23324">MSLRHVLLVYLGTGAASGYDIVKGFQHTYGYLWNASFQQIYRDLAKLHTDGLIDCEVVENAPRPPRKVYQLNPKGYEAMQDWLAAPLKLPHINSALLVKLASIHLLDRNVFVQEFEQHKLAYQKTLTDVYRMQAVFQSLPPTVLEKFEGVYLTLKHGIGQIERWLEWAKEVDVFLQKQKWLEITPADAQVFTQVIQRSNPDN</sequence>
<dbReference type="InterPro" id="IPR036390">
    <property type="entry name" value="WH_DNA-bd_sf"/>
</dbReference>
<dbReference type="Gene3D" id="1.10.10.10">
    <property type="entry name" value="Winged helix-like DNA-binding domain superfamily/Winged helix DNA-binding domain"/>
    <property type="match status" value="1"/>
</dbReference>
<organism evidence="3 4">
    <name type="scientific">Aquirhabdus parva</name>
    <dbReference type="NCBI Taxonomy" id="2283318"/>
    <lineage>
        <taxon>Bacteria</taxon>
        <taxon>Pseudomonadati</taxon>
        <taxon>Pseudomonadota</taxon>
        <taxon>Gammaproteobacteria</taxon>
        <taxon>Moraxellales</taxon>
        <taxon>Moraxellaceae</taxon>
        <taxon>Aquirhabdus</taxon>
    </lineage>
</organism>
<reference evidence="3 4" key="1">
    <citation type="submission" date="2018-07" db="EMBL/GenBank/DDBJ databases">
        <title>Genome sequencing of Moraxellaceae gen. HYN0046.</title>
        <authorList>
            <person name="Kim M."/>
            <person name="Yi H."/>
        </authorList>
    </citation>
    <scope>NUCLEOTIDE SEQUENCE [LARGE SCALE GENOMIC DNA]</scope>
    <source>
        <strain evidence="3 4">HYN0046</strain>
    </source>
</reference>
<dbReference type="InterPro" id="IPR005149">
    <property type="entry name" value="Tscrpt_reg_PadR_N"/>
</dbReference>
<dbReference type="AlphaFoldDB" id="A0A345P9M2"/>
<dbReference type="PANTHER" id="PTHR43252">
    <property type="entry name" value="TRANSCRIPTIONAL REGULATOR YQJI"/>
    <property type="match status" value="1"/>
</dbReference>
<accession>A0A345P9M2</accession>
<evidence type="ECO:0000259" key="1">
    <source>
        <dbReference type="Pfam" id="PF03551"/>
    </source>
</evidence>
<dbReference type="KEGG" id="mbah:HYN46_14710"/>
<evidence type="ECO:0000259" key="2">
    <source>
        <dbReference type="Pfam" id="PF10400"/>
    </source>
</evidence>
<dbReference type="Proteomes" id="UP000253940">
    <property type="component" value="Chromosome"/>
</dbReference>
<proteinExistence type="predicted"/>